<evidence type="ECO:0000256" key="1">
    <source>
        <dbReference type="SAM" id="Phobius"/>
    </source>
</evidence>
<dbReference type="PANTHER" id="PTHR37804">
    <property type="entry name" value="CDAA REGULATORY PROTEIN CDAR"/>
    <property type="match status" value="1"/>
</dbReference>
<reference evidence="2 3" key="1">
    <citation type="submission" date="2024-08" db="EMBL/GenBank/DDBJ databases">
        <title>Clostridium lapicellarii sp. nov., and Clostridium renhuaiense sp. nov., two species isolated from the mud in a fermentation cellar used for producing sauce-flavour Chinese liquors.</title>
        <authorList>
            <person name="Yang F."/>
            <person name="Wang H."/>
            <person name="Chen L.Q."/>
            <person name="Zhou N."/>
            <person name="Lu J.J."/>
            <person name="Pu X.X."/>
            <person name="Wan B."/>
            <person name="Wang L."/>
            <person name="Liu S.J."/>
        </authorList>
    </citation>
    <scope>NUCLEOTIDE SEQUENCE [LARGE SCALE GENOMIC DNA]</scope>
    <source>
        <strain evidence="2 3">MT-113</strain>
    </source>
</reference>
<dbReference type="RefSeq" id="WP_369869274.1">
    <property type="nucleotide sequence ID" value="NZ_JBGFFE010000022.1"/>
</dbReference>
<organism evidence="2 3">
    <name type="scientific">Clostridium lapidicellarium</name>
    <dbReference type="NCBI Taxonomy" id="3240931"/>
    <lineage>
        <taxon>Bacteria</taxon>
        <taxon>Bacillati</taxon>
        <taxon>Bacillota</taxon>
        <taxon>Clostridia</taxon>
        <taxon>Eubacteriales</taxon>
        <taxon>Clostridiaceae</taxon>
        <taxon>Clostridium</taxon>
    </lineage>
</organism>
<dbReference type="Proteomes" id="UP001565220">
    <property type="component" value="Unassembled WGS sequence"/>
</dbReference>
<protein>
    <submittedName>
        <fullName evidence="2">YbbR-like domain-containing protein</fullName>
    </submittedName>
</protein>
<gene>
    <name evidence="2" type="ORF">AB8S09_12715</name>
</gene>
<name>A0ABV4E016_9CLOT</name>
<dbReference type="InterPro" id="IPR053154">
    <property type="entry name" value="c-di-AMP_regulator"/>
</dbReference>
<accession>A0ABV4E016</accession>
<dbReference type="EMBL" id="JBGFFE010000022">
    <property type="protein sequence ID" value="MEY8764494.1"/>
    <property type="molecule type" value="Genomic_DNA"/>
</dbReference>
<dbReference type="PANTHER" id="PTHR37804:SF1">
    <property type="entry name" value="CDAA REGULATORY PROTEIN CDAR"/>
    <property type="match status" value="1"/>
</dbReference>
<keyword evidence="1" id="KW-1133">Transmembrane helix</keyword>
<evidence type="ECO:0000313" key="2">
    <source>
        <dbReference type="EMBL" id="MEY8764494.1"/>
    </source>
</evidence>
<dbReference type="InterPro" id="IPR012505">
    <property type="entry name" value="YbbR"/>
</dbReference>
<feature type="transmembrane region" description="Helical" evidence="1">
    <location>
        <begin position="10"/>
        <end position="28"/>
    </location>
</feature>
<dbReference type="Pfam" id="PF07949">
    <property type="entry name" value="YbbR"/>
    <property type="match status" value="3"/>
</dbReference>
<keyword evidence="3" id="KW-1185">Reference proteome</keyword>
<sequence>MEEKNGKNQILIKVCCVIAAFILWLYIFNVENPMTERKIVVPVTIVNKNVLAQSKLVQIGNEQPNVSLIIKGNASDVYSVKPNDFKLNSDLSSYVMKKGENNIPVTVKKSPNNISIVNNQNLWIKIQLDELRKKIVPVKVILTGKPRGGYYALHPVLETEKAEISGTQESVGAVKYAAAVCDLKYAQSNMNTTASLQPQDTFGNLVKGVDVNPAIVKVTVPVGKIKTVPVNVKFQNGSIGTSEAGLITAVPQKIDISGSDDVISGVNGIDTEPVDLSKISGRENMQVRLVVPRGVVLVNNSGTVQLKFNSNTDETSGGSQKQLNLNINVKNLNNNYTAKLSSGTVSIVVSGTDSAINNINENSISCFVDAGSMKEGVQSANVVVSLPEGLKLVSQNPQSVNVEVNKKTWEGQNGY</sequence>
<proteinExistence type="predicted"/>
<evidence type="ECO:0000313" key="3">
    <source>
        <dbReference type="Proteomes" id="UP001565220"/>
    </source>
</evidence>
<comment type="caution">
    <text evidence="2">The sequence shown here is derived from an EMBL/GenBank/DDBJ whole genome shotgun (WGS) entry which is preliminary data.</text>
</comment>
<keyword evidence="1" id="KW-0812">Transmembrane</keyword>
<dbReference type="Gene3D" id="2.170.120.40">
    <property type="entry name" value="YbbR-like domain"/>
    <property type="match status" value="2"/>
</dbReference>
<dbReference type="Gene3D" id="2.170.120.30">
    <property type="match status" value="2"/>
</dbReference>
<keyword evidence="1" id="KW-0472">Membrane</keyword>